<dbReference type="Gene3D" id="3.40.50.12780">
    <property type="entry name" value="N-terminal domain of ligase-like"/>
    <property type="match status" value="1"/>
</dbReference>
<sequence>MVEHRNLANYLLWTASAYAGRGSGGSAVFSSISFDLGIPNLFSPLLAGQPVHLLPTRCRSPTSASNWSPAGRTAF</sequence>
<protein>
    <submittedName>
        <fullName evidence="1">Uncharacterized protein</fullName>
    </submittedName>
</protein>
<dbReference type="Proteomes" id="UP000601027">
    <property type="component" value="Unassembled WGS sequence"/>
</dbReference>
<organism evidence="1 2">
    <name type="scientific">Micromonospora parastrephiae</name>
    <dbReference type="NCBI Taxonomy" id="2806101"/>
    <lineage>
        <taxon>Bacteria</taxon>
        <taxon>Bacillati</taxon>
        <taxon>Actinomycetota</taxon>
        <taxon>Actinomycetes</taxon>
        <taxon>Micromonosporales</taxon>
        <taxon>Micromonosporaceae</taxon>
        <taxon>Micromonospora</taxon>
    </lineage>
</organism>
<reference evidence="1 2" key="1">
    <citation type="submission" date="2021-01" db="EMBL/GenBank/DDBJ databases">
        <title>Draft genome sequence of Micromonospora sp. strain STR1_7.</title>
        <authorList>
            <person name="Karlyshev A."/>
            <person name="Jawad R."/>
        </authorList>
    </citation>
    <scope>NUCLEOTIDE SEQUENCE [LARGE SCALE GENOMIC DNA]</scope>
    <source>
        <strain evidence="1 2">STR1-7</strain>
    </source>
</reference>
<gene>
    <name evidence="1" type="ORF">JNW91_07540</name>
</gene>
<dbReference type="SUPFAM" id="SSF56801">
    <property type="entry name" value="Acetyl-CoA synthetase-like"/>
    <property type="match status" value="1"/>
</dbReference>
<name>A0ABS1XR60_9ACTN</name>
<keyword evidence="2" id="KW-1185">Reference proteome</keyword>
<accession>A0ABS1XR60</accession>
<evidence type="ECO:0000313" key="1">
    <source>
        <dbReference type="EMBL" id="MBM0231723.1"/>
    </source>
</evidence>
<comment type="caution">
    <text evidence="1">The sequence shown here is derived from an EMBL/GenBank/DDBJ whole genome shotgun (WGS) entry which is preliminary data.</text>
</comment>
<dbReference type="InterPro" id="IPR042099">
    <property type="entry name" value="ANL_N_sf"/>
</dbReference>
<evidence type="ECO:0000313" key="2">
    <source>
        <dbReference type="Proteomes" id="UP000601027"/>
    </source>
</evidence>
<dbReference type="EMBL" id="JAEVHM010000022">
    <property type="protein sequence ID" value="MBM0231723.1"/>
    <property type="molecule type" value="Genomic_DNA"/>
</dbReference>
<proteinExistence type="predicted"/>
<dbReference type="RefSeq" id="WP_203174184.1">
    <property type="nucleotide sequence ID" value="NZ_JAEVHM010000022.1"/>
</dbReference>